<comment type="caution">
    <text evidence="1">The sequence shown here is derived from an EMBL/GenBank/DDBJ whole genome shotgun (WGS) entry which is preliminary data.</text>
</comment>
<evidence type="ECO:0000313" key="2">
    <source>
        <dbReference type="Proteomes" id="UP000740883"/>
    </source>
</evidence>
<accession>A0A9P6KYM5</accession>
<reference evidence="1 2" key="1">
    <citation type="journal article" date="2020" name="Genome Biol. Evol.">
        <title>Comparative genomics of strictly vertically transmitted, feminizing microsporidia endosymbionts of amphipod crustaceans.</title>
        <authorList>
            <person name="Cormier A."/>
            <person name="Chebbi M.A."/>
            <person name="Giraud I."/>
            <person name="Wattier R."/>
            <person name="Teixeira M."/>
            <person name="Gilbert C."/>
            <person name="Rigaud T."/>
            <person name="Cordaux R."/>
        </authorList>
    </citation>
    <scope>NUCLEOTIDE SEQUENCE [LARGE SCALE GENOMIC DNA]</scope>
    <source>
        <strain evidence="1 2">Ou3-Ou53</strain>
    </source>
</reference>
<keyword evidence="2" id="KW-1185">Reference proteome</keyword>
<evidence type="ECO:0000313" key="1">
    <source>
        <dbReference type="EMBL" id="KAF9762556.1"/>
    </source>
</evidence>
<dbReference type="Proteomes" id="UP000740883">
    <property type="component" value="Unassembled WGS sequence"/>
</dbReference>
<gene>
    <name evidence="1" type="ORF">NGRA_1940</name>
</gene>
<organism evidence="1 2">
    <name type="scientific">Nosema granulosis</name>
    <dbReference type="NCBI Taxonomy" id="83296"/>
    <lineage>
        <taxon>Eukaryota</taxon>
        <taxon>Fungi</taxon>
        <taxon>Fungi incertae sedis</taxon>
        <taxon>Microsporidia</taxon>
        <taxon>Nosematidae</taxon>
        <taxon>Nosema</taxon>
    </lineage>
</organism>
<proteinExistence type="predicted"/>
<protein>
    <submittedName>
        <fullName evidence="1">Uncharacterized protein</fullName>
    </submittedName>
</protein>
<name>A0A9P6KYM5_9MICR</name>
<sequence>MLLFLICLQNVISTRFILDNMCLKKGHCIKERIATREFKKILKSSFEIVDVEFEYMIYIDGIKGPQSSICHVLQKKDIDLYTSEIVYYSSEIDYFQQYIKDSSVSIIRYHFKYKDKLRTHFCESLCNFNFPFEISKNIQLDCKKYVEFLIYKAIFFSIGIGRNIPLLVFNLKNIHRLELYTPKHFEKVYFAKPFIMMLSHDYPAILSNDNIIKKYLKIFRDYYVTSVYKGGQFSSELFQDKIINKIIKDKKEDEHMMKTICDMLSDIIIITSLLLNDERTTQTGLYINQNDPKYTISVEKCFILDIAELRDLPTSHKNINVLLHIFNKQIIRVHVYVFNFRKLIIPLKNLFYDDVTDIEVEILMSSGFLYHKTIKLI</sequence>
<dbReference type="EMBL" id="SBJO01000156">
    <property type="protein sequence ID" value="KAF9762556.1"/>
    <property type="molecule type" value="Genomic_DNA"/>
</dbReference>
<dbReference type="AlphaFoldDB" id="A0A9P6KYM5"/>